<dbReference type="PANTHER" id="PTHR33164:SF64">
    <property type="entry name" value="TRANSCRIPTIONAL REGULATOR SLYA"/>
    <property type="match status" value="1"/>
</dbReference>
<reference evidence="5 6" key="1">
    <citation type="submission" date="2016-05" db="EMBL/GenBank/DDBJ databases">
        <title>Complete genome sequence of Rathayibacter tritici NCPPB 1953.</title>
        <authorList>
            <person name="Park J."/>
            <person name="Lee H.-H."/>
            <person name="Lee S.-W."/>
            <person name="Seo Y.-S."/>
        </authorList>
    </citation>
    <scope>NUCLEOTIDE SEQUENCE [LARGE SCALE GENOMIC DNA]</scope>
    <source>
        <strain evidence="5 6">NCPPB 1953</strain>
    </source>
</reference>
<dbReference type="SUPFAM" id="SSF46785">
    <property type="entry name" value="Winged helix' DNA-binding domain"/>
    <property type="match status" value="1"/>
</dbReference>
<dbReference type="InterPro" id="IPR036390">
    <property type="entry name" value="WH_DNA-bd_sf"/>
</dbReference>
<name>A0A160KPE6_9MICO</name>
<dbReference type="KEGG" id="rtn:A6122_0083"/>
<dbReference type="EMBL" id="CP015515">
    <property type="protein sequence ID" value="AND15252.1"/>
    <property type="molecule type" value="Genomic_DNA"/>
</dbReference>
<organism evidence="5 6">
    <name type="scientific">Rathayibacter tritici</name>
    <dbReference type="NCBI Taxonomy" id="33888"/>
    <lineage>
        <taxon>Bacteria</taxon>
        <taxon>Bacillati</taxon>
        <taxon>Actinomycetota</taxon>
        <taxon>Actinomycetes</taxon>
        <taxon>Micrococcales</taxon>
        <taxon>Microbacteriaceae</taxon>
        <taxon>Rathayibacter</taxon>
    </lineage>
</organism>
<dbReference type="PATRIC" id="fig|33888.3.peg.100"/>
<dbReference type="InterPro" id="IPR039422">
    <property type="entry name" value="MarR/SlyA-like"/>
</dbReference>
<evidence type="ECO:0000313" key="5">
    <source>
        <dbReference type="EMBL" id="AND15252.1"/>
    </source>
</evidence>
<dbReference type="STRING" id="33888.A6122_0083"/>
<dbReference type="PANTHER" id="PTHR33164">
    <property type="entry name" value="TRANSCRIPTIONAL REGULATOR, MARR FAMILY"/>
    <property type="match status" value="1"/>
</dbReference>
<dbReference type="Gene3D" id="1.10.10.10">
    <property type="entry name" value="Winged helix-like DNA-binding domain superfamily/Winged helix DNA-binding domain"/>
    <property type="match status" value="1"/>
</dbReference>
<keyword evidence="3" id="KW-0804">Transcription</keyword>
<dbReference type="GO" id="GO:0003677">
    <property type="term" value="F:DNA binding"/>
    <property type="evidence" value="ECO:0007669"/>
    <property type="project" value="UniProtKB-KW"/>
</dbReference>
<dbReference type="GO" id="GO:0006950">
    <property type="term" value="P:response to stress"/>
    <property type="evidence" value="ECO:0007669"/>
    <property type="project" value="TreeGrafter"/>
</dbReference>
<dbReference type="AlphaFoldDB" id="A0A160KPE6"/>
<keyword evidence="6" id="KW-1185">Reference proteome</keyword>
<accession>A0A160KPE6</accession>
<dbReference type="PROSITE" id="PS50995">
    <property type="entry name" value="HTH_MARR_2"/>
    <property type="match status" value="1"/>
</dbReference>
<keyword evidence="1" id="KW-0805">Transcription regulation</keyword>
<evidence type="ECO:0000256" key="3">
    <source>
        <dbReference type="ARBA" id="ARBA00023163"/>
    </source>
</evidence>
<proteinExistence type="predicted"/>
<sequence>MSLVTDYPDPEDSPGLALWRTTMRWQARQRAALKSFGLTHVQFVLLAHLASAGEDAPLTQSRLAQHARTDPMMTSQVIRALEKARLVARTPHPGDARAQLVTLTSSGAEAVNRAIPVVEAADRAFFAPLGDHAPEFLEALRDFT</sequence>
<dbReference type="GO" id="GO:0003700">
    <property type="term" value="F:DNA-binding transcription factor activity"/>
    <property type="evidence" value="ECO:0007669"/>
    <property type="project" value="InterPro"/>
</dbReference>
<dbReference type="InterPro" id="IPR000835">
    <property type="entry name" value="HTH_MarR-typ"/>
</dbReference>
<dbReference type="SMART" id="SM00347">
    <property type="entry name" value="HTH_MARR"/>
    <property type="match status" value="1"/>
</dbReference>
<gene>
    <name evidence="5" type="ORF">A6122_0083</name>
</gene>
<dbReference type="Proteomes" id="UP000077071">
    <property type="component" value="Chromosome"/>
</dbReference>
<dbReference type="InterPro" id="IPR036388">
    <property type="entry name" value="WH-like_DNA-bd_sf"/>
</dbReference>
<dbReference type="Pfam" id="PF01047">
    <property type="entry name" value="MarR"/>
    <property type="match status" value="1"/>
</dbReference>
<evidence type="ECO:0000259" key="4">
    <source>
        <dbReference type="PROSITE" id="PS50995"/>
    </source>
</evidence>
<evidence type="ECO:0000256" key="2">
    <source>
        <dbReference type="ARBA" id="ARBA00023125"/>
    </source>
</evidence>
<evidence type="ECO:0000313" key="6">
    <source>
        <dbReference type="Proteomes" id="UP000077071"/>
    </source>
</evidence>
<protein>
    <submittedName>
        <fullName evidence="5">MarR family transcriptional regulator</fullName>
    </submittedName>
</protein>
<evidence type="ECO:0000256" key="1">
    <source>
        <dbReference type="ARBA" id="ARBA00023015"/>
    </source>
</evidence>
<feature type="domain" description="HTH marR-type" evidence="4">
    <location>
        <begin position="11"/>
        <end position="144"/>
    </location>
</feature>
<keyword evidence="2" id="KW-0238">DNA-binding</keyword>
<dbReference type="RefSeq" id="WP_068250213.1">
    <property type="nucleotide sequence ID" value="NZ_CP015515.1"/>
</dbReference>